<reference evidence="1" key="1">
    <citation type="journal article" date="2021" name="Proc. Natl. Acad. Sci. U.S.A.">
        <title>A Catalog of Tens of Thousands of Viruses from Human Metagenomes Reveals Hidden Associations with Chronic Diseases.</title>
        <authorList>
            <person name="Tisza M.J."/>
            <person name="Buck C.B."/>
        </authorList>
    </citation>
    <scope>NUCLEOTIDE SEQUENCE</scope>
    <source>
        <strain evidence="1">Ct0f722</strain>
    </source>
</reference>
<sequence>MRNKFIDLVRAGVTKMEYNPLVGSTPSLDPLVVMYNRYWGLATDTHCALVGGRYIVTGHWLTPPAGQQKTQDNNAFDVLVWRDLVNGVDVKPSGFWSLGELLDSVNMRARLIQYNGDTAMEFVEAIEDQYVGEVPEACYPAGSNIAVPLRKFESVPGTFHEMYNRCENGAQLADALNESTWMKGKWMCSGSQLACRINETTYIVNLELKESQGCKDESCPELKDLLSKADLQDVALVKAKKGFKLDSEDRTWKRLLAKNKYNHINVDKYSDLTPEEWFKAIKDIINTID</sequence>
<name>A0A8S5LPW3_9CAUD</name>
<protein>
    <submittedName>
        <fullName evidence="1">Uncharacterized protein</fullName>
    </submittedName>
</protein>
<accession>A0A8S5LPW3</accession>
<evidence type="ECO:0000313" key="1">
    <source>
        <dbReference type="EMBL" id="DAD71982.1"/>
    </source>
</evidence>
<dbReference type="EMBL" id="BK015890">
    <property type="protein sequence ID" value="DAD71982.1"/>
    <property type="molecule type" value="Genomic_DNA"/>
</dbReference>
<organism evidence="1">
    <name type="scientific">Myoviridae sp. ct0f722</name>
    <dbReference type="NCBI Taxonomy" id="2827599"/>
    <lineage>
        <taxon>Viruses</taxon>
        <taxon>Duplodnaviria</taxon>
        <taxon>Heunggongvirae</taxon>
        <taxon>Uroviricota</taxon>
        <taxon>Caudoviricetes</taxon>
    </lineage>
</organism>
<proteinExistence type="predicted"/>